<protein>
    <submittedName>
        <fullName evidence="9">Dipeptide transporter permease DppB</fullName>
    </submittedName>
</protein>
<dbReference type="AlphaFoldDB" id="A0A0P7G7C2"/>
<accession>A0A0P7G7C2</accession>
<keyword evidence="3" id="KW-1003">Cell membrane</keyword>
<keyword evidence="4 7" id="KW-0812">Transmembrane</keyword>
<dbReference type="PANTHER" id="PTHR43163:SF6">
    <property type="entry name" value="DIPEPTIDE TRANSPORT SYSTEM PERMEASE PROTEIN DPPB-RELATED"/>
    <property type="match status" value="1"/>
</dbReference>
<dbReference type="OrthoDB" id="44105at2157"/>
<evidence type="ECO:0000256" key="1">
    <source>
        <dbReference type="ARBA" id="ARBA00004651"/>
    </source>
</evidence>
<dbReference type="PROSITE" id="PS50928">
    <property type="entry name" value="ABC_TM1"/>
    <property type="match status" value="1"/>
</dbReference>
<evidence type="ECO:0000256" key="7">
    <source>
        <dbReference type="RuleBase" id="RU363032"/>
    </source>
</evidence>
<evidence type="ECO:0000256" key="4">
    <source>
        <dbReference type="ARBA" id="ARBA00022692"/>
    </source>
</evidence>
<evidence type="ECO:0000259" key="8">
    <source>
        <dbReference type="PROSITE" id="PS50928"/>
    </source>
</evidence>
<sequence length="332" mass="36141">MSHLRYTIKRLLQAIPVLIGITSITFLLINAMPGSPVEVMLGPTASEELIAAAEERYGFNQPIHVRYVKYILAALGGDLGRSIHYGVPVTTKILERLPVTLLLLASSFAFALSVAIPLGIVSARRRNQPVDHGSRVVSLIGVSTPNFWIGLLLIIVFGYHLQVLPSNGLVMPLTPISEVEGATSRLDVLVQTVRSLIMPTIALGTLQMAAVSRIERSSMLEVLGRDYINLARAFGVKESVITRKHAFRNAQLPVVTIIGLQLTSALGGAVLTETVFNINGMGRLIIQAVRTQDYALIMGTTLFFGVMFVIGTLLTDLTYAYLDPRVTYEGED</sequence>
<dbReference type="SUPFAM" id="SSF161098">
    <property type="entry name" value="MetI-like"/>
    <property type="match status" value="1"/>
</dbReference>
<dbReference type="InterPro" id="IPR035906">
    <property type="entry name" value="MetI-like_sf"/>
</dbReference>
<dbReference type="InterPro" id="IPR045621">
    <property type="entry name" value="BPD_transp_1_N"/>
</dbReference>
<dbReference type="Gene3D" id="1.10.3720.10">
    <property type="entry name" value="MetI-like"/>
    <property type="match status" value="1"/>
</dbReference>
<organism evidence="9 10">
    <name type="scientific">Halolamina pelagica</name>
    <dbReference type="NCBI Taxonomy" id="699431"/>
    <lineage>
        <taxon>Archaea</taxon>
        <taxon>Methanobacteriati</taxon>
        <taxon>Methanobacteriota</taxon>
        <taxon>Stenosarchaea group</taxon>
        <taxon>Halobacteria</taxon>
        <taxon>Halobacteriales</taxon>
        <taxon>Haloferacaceae</taxon>
    </lineage>
</organism>
<evidence type="ECO:0000256" key="5">
    <source>
        <dbReference type="ARBA" id="ARBA00022989"/>
    </source>
</evidence>
<dbReference type="Pfam" id="PF00528">
    <property type="entry name" value="BPD_transp_1"/>
    <property type="match status" value="1"/>
</dbReference>
<feature type="transmembrane region" description="Helical" evidence="7">
    <location>
        <begin position="136"/>
        <end position="161"/>
    </location>
</feature>
<feature type="transmembrane region" description="Helical" evidence="7">
    <location>
        <begin position="12"/>
        <end position="32"/>
    </location>
</feature>
<name>A0A0P7G7C2_9EURY</name>
<dbReference type="InterPro" id="IPR000515">
    <property type="entry name" value="MetI-like"/>
</dbReference>
<evidence type="ECO:0000256" key="6">
    <source>
        <dbReference type="ARBA" id="ARBA00023136"/>
    </source>
</evidence>
<comment type="similarity">
    <text evidence="7">Belongs to the binding-protein-dependent transport system permease family.</text>
</comment>
<feature type="transmembrane region" description="Helical" evidence="7">
    <location>
        <begin position="101"/>
        <end position="124"/>
    </location>
</feature>
<dbReference type="Proteomes" id="UP000050535">
    <property type="component" value="Unassembled WGS sequence"/>
</dbReference>
<dbReference type="STRING" id="699431.SY89_03318"/>
<dbReference type="Pfam" id="PF19300">
    <property type="entry name" value="BPD_transp_1_N"/>
    <property type="match status" value="1"/>
</dbReference>
<evidence type="ECO:0000313" key="9">
    <source>
        <dbReference type="EMBL" id="KPN29084.1"/>
    </source>
</evidence>
<reference evidence="10" key="1">
    <citation type="submission" date="2013-11" db="EMBL/GenBank/DDBJ databases">
        <authorList>
            <person name="Hoang H.T."/>
            <person name="Killian M.L."/>
            <person name="Madson D.M."/>
            <person name="Arruda P.H.E."/>
            <person name="Sun D."/>
            <person name="Schwartz K.J."/>
            <person name="Yoon K."/>
        </authorList>
    </citation>
    <scope>NUCLEOTIDE SEQUENCE [LARGE SCALE GENOMIC DNA]</scope>
    <source>
        <strain evidence="10">CDK2</strain>
    </source>
</reference>
<dbReference type="GO" id="GO:0055085">
    <property type="term" value="P:transmembrane transport"/>
    <property type="evidence" value="ECO:0007669"/>
    <property type="project" value="InterPro"/>
</dbReference>
<gene>
    <name evidence="9" type="ORF">SY89_03318</name>
</gene>
<keyword evidence="2 7" id="KW-0813">Transport</keyword>
<keyword evidence="5 7" id="KW-1133">Transmembrane helix</keyword>
<dbReference type="GO" id="GO:0005886">
    <property type="term" value="C:plasma membrane"/>
    <property type="evidence" value="ECO:0007669"/>
    <property type="project" value="UniProtKB-SubCell"/>
</dbReference>
<dbReference type="EMBL" id="LGUC01000002">
    <property type="protein sequence ID" value="KPN29084.1"/>
    <property type="molecule type" value="Genomic_DNA"/>
</dbReference>
<comment type="caution">
    <text evidence="9">The sequence shown here is derived from an EMBL/GenBank/DDBJ whole genome shotgun (WGS) entry which is preliminary data.</text>
</comment>
<keyword evidence="6 7" id="KW-0472">Membrane</keyword>
<evidence type="ECO:0000256" key="2">
    <source>
        <dbReference type="ARBA" id="ARBA00022448"/>
    </source>
</evidence>
<proteinExistence type="inferred from homology"/>
<dbReference type="PATRIC" id="fig|699431.3.peg.3407"/>
<dbReference type="PANTHER" id="PTHR43163">
    <property type="entry name" value="DIPEPTIDE TRANSPORT SYSTEM PERMEASE PROTEIN DPPB-RELATED"/>
    <property type="match status" value="1"/>
</dbReference>
<evidence type="ECO:0000313" key="10">
    <source>
        <dbReference type="Proteomes" id="UP000050535"/>
    </source>
</evidence>
<comment type="subcellular location">
    <subcellularLocation>
        <location evidence="1 7">Cell membrane</location>
        <topology evidence="1 7">Multi-pass membrane protein</topology>
    </subcellularLocation>
</comment>
<evidence type="ECO:0000256" key="3">
    <source>
        <dbReference type="ARBA" id="ARBA00022475"/>
    </source>
</evidence>
<keyword evidence="10" id="KW-1185">Reference proteome</keyword>
<dbReference type="CDD" id="cd06261">
    <property type="entry name" value="TM_PBP2"/>
    <property type="match status" value="1"/>
</dbReference>
<dbReference type="RefSeq" id="WP_054584874.1">
    <property type="nucleotide sequence ID" value="NZ_LGUC01000002.1"/>
</dbReference>
<feature type="transmembrane region" description="Helical" evidence="7">
    <location>
        <begin position="294"/>
        <end position="314"/>
    </location>
</feature>
<feature type="domain" description="ABC transmembrane type-1" evidence="8">
    <location>
        <begin position="97"/>
        <end position="319"/>
    </location>
</feature>